<sequence length="746" mass="82263">MQYAYRDDGSEFEGGGHDEAPATLFFGWKRRVPVLRQTEAAECGLASLAMIAGYYGHRTVLSDLRKIYPVSTKGMTLADVVQCAELLGLASRPVKLEMTEVSSLSTPCILHWNITHYVVLERVTKGYLHIIDPAMGPRRIRIDEASDHFTGIAVEFTTAASFERKDAPPPLSMRKLAGKITGLKRSIATLFGLAMVLEVFTLIAPQYLQMTVDQVLADKDRDLLVFLGLTFLAVLFAQTVVSAVRTWALMWVGSQFVFNWTGNVFRHLLRLPQPYFLSRHIGDISSRFAAITTIQQTLTTQLVAGVLDGAMALMTLMVIMAYSWLMASLTLLAVVLYGVARLLYFRSLKEANLSQITMDARRQSRFIEAVRCAQTIRLANQQSVSTARYLNATADVLNTQISVQKLSLVFDAINSSTAGLQRIAMLWIGGWLGMKGKLSAGMLVAFVAYADQFVTRSMSLIDYLIQLRLLRLQGERLADIVMTEPERHLQGSYLGEIEDSSIRMEGVSFRYGAGERWVIHNCSFHIKSSESVAIVGPSGCGKSTLLRVITGLIDPYSGAVFVGGADLRKIGKSRFRSLCGIVMQDDHALTGTIADNISMFDPSSTIEKIEDAARLAQLHNDIIAMPMGYNSLVGSMGSALSGGQLQRMLLARALYRKPKFLLLDESSSHLDVATEALINAAISELKITRVIIAHRPETIRSADRILLFENGQIKEAGATYMDRHDAHKSHIASETLTNSGDSTRVS</sequence>
<keyword evidence="8 9" id="KW-0472">Membrane</keyword>
<dbReference type="InterPro" id="IPR027417">
    <property type="entry name" value="P-loop_NTPase"/>
</dbReference>
<keyword evidence="2" id="KW-0813">Transport</keyword>
<evidence type="ECO:0000256" key="5">
    <source>
        <dbReference type="ARBA" id="ARBA00022741"/>
    </source>
</evidence>
<dbReference type="SUPFAM" id="SSF90123">
    <property type="entry name" value="ABC transporter transmembrane region"/>
    <property type="match status" value="1"/>
</dbReference>
<evidence type="ECO:0000313" key="14">
    <source>
        <dbReference type="Proteomes" id="UP000490980"/>
    </source>
</evidence>
<dbReference type="GO" id="GO:0008233">
    <property type="term" value="F:peptidase activity"/>
    <property type="evidence" value="ECO:0007669"/>
    <property type="project" value="InterPro"/>
</dbReference>
<reference evidence="13 14" key="1">
    <citation type="submission" date="2020-03" db="EMBL/GenBank/DDBJ databases">
        <authorList>
            <person name="Lai Q."/>
        </authorList>
    </citation>
    <scope>NUCLEOTIDE SEQUENCE [LARGE SCALE GENOMIC DNA]</scope>
    <source>
        <strain evidence="13 14">CCUG 25036</strain>
    </source>
</reference>
<evidence type="ECO:0000259" key="11">
    <source>
        <dbReference type="PROSITE" id="PS50929"/>
    </source>
</evidence>
<evidence type="ECO:0000256" key="2">
    <source>
        <dbReference type="ARBA" id="ARBA00022448"/>
    </source>
</evidence>
<keyword evidence="6" id="KW-0067">ATP-binding</keyword>
<evidence type="ECO:0000256" key="6">
    <source>
        <dbReference type="ARBA" id="ARBA00022840"/>
    </source>
</evidence>
<feature type="transmembrane region" description="Helical" evidence="9">
    <location>
        <begin position="312"/>
        <end position="339"/>
    </location>
</feature>
<evidence type="ECO:0000259" key="10">
    <source>
        <dbReference type="PROSITE" id="PS50893"/>
    </source>
</evidence>
<dbReference type="InterPro" id="IPR005074">
    <property type="entry name" value="Peptidase_C39"/>
</dbReference>
<dbReference type="Gene3D" id="3.40.50.300">
    <property type="entry name" value="P-loop containing nucleotide triphosphate hydrolases"/>
    <property type="match status" value="1"/>
</dbReference>
<evidence type="ECO:0000256" key="4">
    <source>
        <dbReference type="ARBA" id="ARBA00022692"/>
    </source>
</evidence>
<feature type="domain" description="ABC transporter" evidence="10">
    <location>
        <begin position="502"/>
        <end position="735"/>
    </location>
</feature>
<dbReference type="PROSITE" id="PS50990">
    <property type="entry name" value="PEPTIDASE_C39"/>
    <property type="match status" value="1"/>
</dbReference>
<comment type="subcellular location">
    <subcellularLocation>
        <location evidence="1">Cell membrane</location>
        <topology evidence="1">Multi-pass membrane protein</topology>
    </subcellularLocation>
</comment>
<name>A0A7X5UAS0_9GAMM</name>
<gene>
    <name evidence="13" type="ORF">HBF25_11125</name>
</gene>
<dbReference type="SUPFAM" id="SSF52540">
    <property type="entry name" value="P-loop containing nucleoside triphosphate hydrolases"/>
    <property type="match status" value="1"/>
</dbReference>
<dbReference type="InterPro" id="IPR039421">
    <property type="entry name" value="Type_1_exporter"/>
</dbReference>
<dbReference type="SMART" id="SM00382">
    <property type="entry name" value="AAA"/>
    <property type="match status" value="1"/>
</dbReference>
<dbReference type="EMBL" id="JAARLZ010000005">
    <property type="protein sequence ID" value="NII06940.1"/>
    <property type="molecule type" value="Genomic_DNA"/>
</dbReference>
<dbReference type="PANTHER" id="PTHR24221:SF606">
    <property type="entry name" value="COLICIN V SECRETION-PROCESSING ATP-BINDING PROTEIN"/>
    <property type="match status" value="1"/>
</dbReference>
<dbReference type="GO" id="GO:0140359">
    <property type="term" value="F:ABC-type transporter activity"/>
    <property type="evidence" value="ECO:0007669"/>
    <property type="project" value="InterPro"/>
</dbReference>
<dbReference type="GO" id="GO:0005524">
    <property type="term" value="F:ATP binding"/>
    <property type="evidence" value="ECO:0007669"/>
    <property type="project" value="UniProtKB-KW"/>
</dbReference>
<evidence type="ECO:0000259" key="12">
    <source>
        <dbReference type="PROSITE" id="PS50990"/>
    </source>
</evidence>
<dbReference type="InterPro" id="IPR011527">
    <property type="entry name" value="ABC1_TM_dom"/>
</dbReference>
<dbReference type="Gene3D" id="3.90.70.10">
    <property type="entry name" value="Cysteine proteinases"/>
    <property type="match status" value="1"/>
</dbReference>
<dbReference type="CDD" id="cd18567">
    <property type="entry name" value="ABC_6TM_CvaB_RaxB_like"/>
    <property type="match status" value="1"/>
</dbReference>
<feature type="transmembrane region" description="Helical" evidence="9">
    <location>
        <begin position="183"/>
        <end position="203"/>
    </location>
</feature>
<feature type="domain" description="Peptidase C39" evidence="12">
    <location>
        <begin position="37"/>
        <end position="156"/>
    </location>
</feature>
<dbReference type="PANTHER" id="PTHR24221">
    <property type="entry name" value="ATP-BINDING CASSETTE SUB-FAMILY B"/>
    <property type="match status" value="1"/>
</dbReference>
<keyword evidence="5" id="KW-0547">Nucleotide-binding</keyword>
<keyword evidence="7 9" id="KW-1133">Transmembrane helix</keyword>
<dbReference type="GO" id="GO:0005886">
    <property type="term" value="C:plasma membrane"/>
    <property type="evidence" value="ECO:0007669"/>
    <property type="project" value="UniProtKB-SubCell"/>
</dbReference>
<keyword evidence="14" id="KW-1185">Reference proteome</keyword>
<keyword evidence="4 9" id="KW-0812">Transmembrane</keyword>
<dbReference type="Pfam" id="PF00005">
    <property type="entry name" value="ABC_tran"/>
    <property type="match status" value="1"/>
</dbReference>
<evidence type="ECO:0000256" key="9">
    <source>
        <dbReference type="SAM" id="Phobius"/>
    </source>
</evidence>
<dbReference type="InterPro" id="IPR036640">
    <property type="entry name" value="ABC1_TM_sf"/>
</dbReference>
<accession>A0A7X5UAS0</accession>
<protein>
    <submittedName>
        <fullName evidence="13">Peptidase domain-containing ABC transporter</fullName>
    </submittedName>
</protein>
<evidence type="ECO:0000256" key="3">
    <source>
        <dbReference type="ARBA" id="ARBA00022475"/>
    </source>
</evidence>
<dbReference type="InterPro" id="IPR003593">
    <property type="entry name" value="AAA+_ATPase"/>
</dbReference>
<organism evidence="13 14">
    <name type="scientific">Luteibacter anthropi</name>
    <dbReference type="NCBI Taxonomy" id="564369"/>
    <lineage>
        <taxon>Bacteria</taxon>
        <taxon>Pseudomonadati</taxon>
        <taxon>Pseudomonadota</taxon>
        <taxon>Gammaproteobacteria</taxon>
        <taxon>Lysobacterales</taxon>
        <taxon>Rhodanobacteraceae</taxon>
        <taxon>Luteibacter</taxon>
    </lineage>
</organism>
<proteinExistence type="predicted"/>
<evidence type="ECO:0000313" key="13">
    <source>
        <dbReference type="EMBL" id="NII06940.1"/>
    </source>
</evidence>
<feature type="transmembrane region" description="Helical" evidence="9">
    <location>
        <begin position="223"/>
        <end position="241"/>
    </location>
</feature>
<dbReference type="InterPro" id="IPR003439">
    <property type="entry name" value="ABC_transporter-like_ATP-bd"/>
</dbReference>
<keyword evidence="3" id="KW-1003">Cell membrane</keyword>
<feature type="domain" description="ABC transmembrane type-1" evidence="11">
    <location>
        <begin position="188"/>
        <end position="469"/>
    </location>
</feature>
<dbReference type="RefSeq" id="WP_166948357.1">
    <property type="nucleotide sequence ID" value="NZ_JAARLZ010000005.1"/>
</dbReference>
<dbReference type="PROSITE" id="PS00211">
    <property type="entry name" value="ABC_TRANSPORTER_1"/>
    <property type="match status" value="1"/>
</dbReference>
<dbReference type="Gene3D" id="1.20.1560.10">
    <property type="entry name" value="ABC transporter type 1, transmembrane domain"/>
    <property type="match status" value="1"/>
</dbReference>
<dbReference type="GO" id="GO:0006508">
    <property type="term" value="P:proteolysis"/>
    <property type="evidence" value="ECO:0007669"/>
    <property type="project" value="InterPro"/>
</dbReference>
<dbReference type="InterPro" id="IPR017871">
    <property type="entry name" value="ABC_transporter-like_CS"/>
</dbReference>
<evidence type="ECO:0000256" key="8">
    <source>
        <dbReference type="ARBA" id="ARBA00023136"/>
    </source>
</evidence>
<dbReference type="GO" id="GO:0034040">
    <property type="term" value="F:ATPase-coupled lipid transmembrane transporter activity"/>
    <property type="evidence" value="ECO:0007669"/>
    <property type="project" value="TreeGrafter"/>
</dbReference>
<dbReference type="GO" id="GO:0016887">
    <property type="term" value="F:ATP hydrolysis activity"/>
    <property type="evidence" value="ECO:0007669"/>
    <property type="project" value="InterPro"/>
</dbReference>
<evidence type="ECO:0000256" key="7">
    <source>
        <dbReference type="ARBA" id="ARBA00022989"/>
    </source>
</evidence>
<evidence type="ECO:0000256" key="1">
    <source>
        <dbReference type="ARBA" id="ARBA00004651"/>
    </source>
</evidence>
<comment type="caution">
    <text evidence="13">The sequence shown here is derived from an EMBL/GenBank/DDBJ whole genome shotgun (WGS) entry which is preliminary data.</text>
</comment>
<dbReference type="PROSITE" id="PS50893">
    <property type="entry name" value="ABC_TRANSPORTER_2"/>
    <property type="match status" value="1"/>
</dbReference>
<dbReference type="FunFam" id="3.40.50.300:FF:000299">
    <property type="entry name" value="ABC transporter ATP-binding protein/permease"/>
    <property type="match status" value="1"/>
</dbReference>
<dbReference type="Pfam" id="PF03412">
    <property type="entry name" value="Peptidase_C39"/>
    <property type="match status" value="1"/>
</dbReference>
<dbReference type="PROSITE" id="PS50929">
    <property type="entry name" value="ABC_TM1F"/>
    <property type="match status" value="1"/>
</dbReference>
<dbReference type="Proteomes" id="UP000490980">
    <property type="component" value="Unassembled WGS sequence"/>
</dbReference>
<dbReference type="AlphaFoldDB" id="A0A7X5UAS0"/>
<dbReference type="Pfam" id="PF00664">
    <property type="entry name" value="ABC_membrane"/>
    <property type="match status" value="1"/>
</dbReference>